<organism evidence="8 9">
    <name type="scientific">Tahibacter aquaticus</name>
    <dbReference type="NCBI Taxonomy" id="520092"/>
    <lineage>
        <taxon>Bacteria</taxon>
        <taxon>Pseudomonadati</taxon>
        <taxon>Pseudomonadota</taxon>
        <taxon>Gammaproteobacteria</taxon>
        <taxon>Lysobacterales</taxon>
        <taxon>Rhodanobacteraceae</taxon>
        <taxon>Tahibacter</taxon>
    </lineage>
</organism>
<dbReference type="Pfam" id="PF08281">
    <property type="entry name" value="Sigma70_r4_2"/>
    <property type="match status" value="1"/>
</dbReference>
<dbReference type="EMBL" id="SNZH01000015">
    <property type="protein sequence ID" value="TDR39715.1"/>
    <property type="molecule type" value="Genomic_DNA"/>
</dbReference>
<keyword evidence="3" id="KW-0731">Sigma factor</keyword>
<evidence type="ECO:0000256" key="3">
    <source>
        <dbReference type="ARBA" id="ARBA00023082"/>
    </source>
</evidence>
<dbReference type="PANTHER" id="PTHR43133:SF8">
    <property type="entry name" value="RNA POLYMERASE SIGMA FACTOR HI_1459-RELATED"/>
    <property type="match status" value="1"/>
</dbReference>
<evidence type="ECO:0000313" key="9">
    <source>
        <dbReference type="Proteomes" id="UP000295293"/>
    </source>
</evidence>
<evidence type="ECO:0000313" key="8">
    <source>
        <dbReference type="EMBL" id="TDR39715.1"/>
    </source>
</evidence>
<dbReference type="InterPro" id="IPR036388">
    <property type="entry name" value="WH-like_DNA-bd_sf"/>
</dbReference>
<dbReference type="NCBIfam" id="TIGR02937">
    <property type="entry name" value="sigma70-ECF"/>
    <property type="match status" value="1"/>
</dbReference>
<reference evidence="8 9" key="1">
    <citation type="submission" date="2019-03" db="EMBL/GenBank/DDBJ databases">
        <title>Genomic Encyclopedia of Type Strains, Phase IV (KMG-IV): sequencing the most valuable type-strain genomes for metagenomic binning, comparative biology and taxonomic classification.</title>
        <authorList>
            <person name="Goeker M."/>
        </authorList>
    </citation>
    <scope>NUCLEOTIDE SEQUENCE [LARGE SCALE GENOMIC DNA]</scope>
    <source>
        <strain evidence="8 9">DSM 21667</strain>
    </source>
</reference>
<proteinExistence type="inferred from homology"/>
<evidence type="ECO:0000259" key="6">
    <source>
        <dbReference type="Pfam" id="PF04542"/>
    </source>
</evidence>
<dbReference type="GO" id="GO:0003677">
    <property type="term" value="F:DNA binding"/>
    <property type="evidence" value="ECO:0007669"/>
    <property type="project" value="UniProtKB-KW"/>
</dbReference>
<feature type="domain" description="RNA polymerase sigma factor 70 region 4 type 2" evidence="7">
    <location>
        <begin position="123"/>
        <end position="175"/>
    </location>
</feature>
<dbReference type="InterPro" id="IPR014284">
    <property type="entry name" value="RNA_pol_sigma-70_dom"/>
</dbReference>
<dbReference type="InterPro" id="IPR013249">
    <property type="entry name" value="RNA_pol_sigma70_r4_t2"/>
</dbReference>
<comment type="caution">
    <text evidence="8">The sequence shown here is derived from an EMBL/GenBank/DDBJ whole genome shotgun (WGS) entry which is preliminary data.</text>
</comment>
<dbReference type="PANTHER" id="PTHR43133">
    <property type="entry name" value="RNA POLYMERASE ECF-TYPE SIGMA FACTO"/>
    <property type="match status" value="1"/>
</dbReference>
<dbReference type="GO" id="GO:0016987">
    <property type="term" value="F:sigma factor activity"/>
    <property type="evidence" value="ECO:0007669"/>
    <property type="project" value="UniProtKB-KW"/>
</dbReference>
<keyword evidence="2" id="KW-0805">Transcription regulation</keyword>
<dbReference type="InterPro" id="IPR013325">
    <property type="entry name" value="RNA_pol_sigma_r2"/>
</dbReference>
<dbReference type="Pfam" id="PF04542">
    <property type="entry name" value="Sigma70_r2"/>
    <property type="match status" value="1"/>
</dbReference>
<dbReference type="InterPro" id="IPR007627">
    <property type="entry name" value="RNA_pol_sigma70_r2"/>
</dbReference>
<evidence type="ECO:0000256" key="5">
    <source>
        <dbReference type="ARBA" id="ARBA00023163"/>
    </source>
</evidence>
<comment type="similarity">
    <text evidence="1">Belongs to the sigma-70 factor family. ECF subfamily.</text>
</comment>
<sequence>MTSPPERHELADELVVVRCQLGESAAFDELVRRWSAPLYRYALKLAGEAELARDLSQDVWLRAIRGLPRLLDPAQFRPWLFGIAHRCFMDRLRSRYAIAVDNDTDPDALGALAIDADEELLHQSLERGLAALPLLEREVLTLFYLESLPLAEISTVLQIPTGTVKSRLFRARKLLRQLVVNPEQEDDR</sequence>
<dbReference type="OrthoDB" id="9780326at2"/>
<protein>
    <submittedName>
        <fullName evidence="8">RNA polymerase sigma-70 factor (ECF subfamily)</fullName>
    </submittedName>
</protein>
<name>A0A4R6YPQ6_9GAMM</name>
<dbReference type="Proteomes" id="UP000295293">
    <property type="component" value="Unassembled WGS sequence"/>
</dbReference>
<feature type="domain" description="RNA polymerase sigma-70 region 2" evidence="6">
    <location>
        <begin position="30"/>
        <end position="95"/>
    </location>
</feature>
<gene>
    <name evidence="8" type="ORF">DFR29_115105</name>
</gene>
<dbReference type="CDD" id="cd06171">
    <property type="entry name" value="Sigma70_r4"/>
    <property type="match status" value="1"/>
</dbReference>
<dbReference type="InterPro" id="IPR013324">
    <property type="entry name" value="RNA_pol_sigma_r3/r4-like"/>
</dbReference>
<dbReference type="SUPFAM" id="SSF88659">
    <property type="entry name" value="Sigma3 and sigma4 domains of RNA polymerase sigma factors"/>
    <property type="match status" value="1"/>
</dbReference>
<dbReference type="InterPro" id="IPR039425">
    <property type="entry name" value="RNA_pol_sigma-70-like"/>
</dbReference>
<evidence type="ECO:0000259" key="7">
    <source>
        <dbReference type="Pfam" id="PF08281"/>
    </source>
</evidence>
<evidence type="ECO:0000256" key="4">
    <source>
        <dbReference type="ARBA" id="ARBA00023125"/>
    </source>
</evidence>
<keyword evidence="9" id="KW-1185">Reference proteome</keyword>
<evidence type="ECO:0000256" key="1">
    <source>
        <dbReference type="ARBA" id="ARBA00010641"/>
    </source>
</evidence>
<dbReference type="RefSeq" id="WP_133820713.1">
    <property type="nucleotide sequence ID" value="NZ_SNZH01000015.1"/>
</dbReference>
<dbReference type="AlphaFoldDB" id="A0A4R6YPQ6"/>
<dbReference type="SUPFAM" id="SSF88946">
    <property type="entry name" value="Sigma2 domain of RNA polymerase sigma factors"/>
    <property type="match status" value="1"/>
</dbReference>
<keyword evidence="4" id="KW-0238">DNA-binding</keyword>
<dbReference type="Gene3D" id="1.10.10.10">
    <property type="entry name" value="Winged helix-like DNA-binding domain superfamily/Winged helix DNA-binding domain"/>
    <property type="match status" value="1"/>
</dbReference>
<keyword evidence="5" id="KW-0804">Transcription</keyword>
<dbReference type="GO" id="GO:0006352">
    <property type="term" value="P:DNA-templated transcription initiation"/>
    <property type="evidence" value="ECO:0007669"/>
    <property type="project" value="InterPro"/>
</dbReference>
<dbReference type="Gene3D" id="1.10.1740.10">
    <property type="match status" value="1"/>
</dbReference>
<evidence type="ECO:0000256" key="2">
    <source>
        <dbReference type="ARBA" id="ARBA00023015"/>
    </source>
</evidence>
<accession>A0A4R6YPQ6</accession>